<protein>
    <submittedName>
        <fullName evidence="2">Uncharacterized protein</fullName>
    </submittedName>
</protein>
<dbReference type="Proteomes" id="UP000676336">
    <property type="component" value="Unassembled WGS sequence"/>
</dbReference>
<sequence>MNLIFCFGRVVKIKFVRAALVAALVYRKYAHENSDNGYRQK</sequence>
<organism evidence="2 3">
    <name type="scientific">Rotaria magnacalcarata</name>
    <dbReference type="NCBI Taxonomy" id="392030"/>
    <lineage>
        <taxon>Eukaryota</taxon>
        <taxon>Metazoa</taxon>
        <taxon>Spiralia</taxon>
        <taxon>Gnathifera</taxon>
        <taxon>Rotifera</taxon>
        <taxon>Eurotatoria</taxon>
        <taxon>Bdelloidea</taxon>
        <taxon>Philodinida</taxon>
        <taxon>Philodinidae</taxon>
        <taxon>Rotaria</taxon>
    </lineage>
</organism>
<gene>
    <name evidence="2" type="ORF">SMN809_LOCUS57267</name>
</gene>
<accession>A0A8S3DGH5</accession>
<feature type="signal peptide" evidence="1">
    <location>
        <begin position="1"/>
        <end position="18"/>
    </location>
</feature>
<evidence type="ECO:0000256" key="1">
    <source>
        <dbReference type="SAM" id="SignalP"/>
    </source>
</evidence>
<proteinExistence type="predicted"/>
<feature type="chain" id="PRO_5035877754" evidence="1">
    <location>
        <begin position="19"/>
        <end position="41"/>
    </location>
</feature>
<name>A0A8S3DGH5_9BILA</name>
<evidence type="ECO:0000313" key="3">
    <source>
        <dbReference type="Proteomes" id="UP000676336"/>
    </source>
</evidence>
<dbReference type="EMBL" id="CAJOBI010208895">
    <property type="protein sequence ID" value="CAF5012833.1"/>
    <property type="molecule type" value="Genomic_DNA"/>
</dbReference>
<dbReference type="AlphaFoldDB" id="A0A8S3DGH5"/>
<reference evidence="2" key="1">
    <citation type="submission" date="2021-02" db="EMBL/GenBank/DDBJ databases">
        <authorList>
            <person name="Nowell W R."/>
        </authorList>
    </citation>
    <scope>NUCLEOTIDE SEQUENCE</scope>
</reference>
<evidence type="ECO:0000313" key="2">
    <source>
        <dbReference type="EMBL" id="CAF5012833.1"/>
    </source>
</evidence>
<keyword evidence="1" id="KW-0732">Signal</keyword>
<comment type="caution">
    <text evidence="2">The sequence shown here is derived from an EMBL/GenBank/DDBJ whole genome shotgun (WGS) entry which is preliminary data.</text>
</comment>
<feature type="non-terminal residue" evidence="2">
    <location>
        <position position="1"/>
    </location>
</feature>